<dbReference type="SUPFAM" id="SSF50998">
    <property type="entry name" value="Quinoprotein alcohol dehydrogenase-like"/>
    <property type="match status" value="1"/>
</dbReference>
<comment type="caution">
    <text evidence="3">The sequence shown here is derived from an EMBL/GenBank/DDBJ whole genome shotgun (WGS) entry which is preliminary data.</text>
</comment>
<protein>
    <recommendedName>
        <fullName evidence="5">WD40 repeat domain-containing protein</fullName>
    </recommendedName>
</protein>
<accession>A0A7X6MEH8</accession>
<dbReference type="Gene3D" id="2.130.10.10">
    <property type="entry name" value="YVTN repeat-like/Quinoprotein amine dehydrogenase"/>
    <property type="match status" value="1"/>
</dbReference>
<evidence type="ECO:0000256" key="1">
    <source>
        <dbReference type="PROSITE-ProRule" id="PRU00221"/>
    </source>
</evidence>
<dbReference type="PROSITE" id="PS50082">
    <property type="entry name" value="WD_REPEATS_2"/>
    <property type="match status" value="1"/>
</dbReference>
<evidence type="ECO:0000313" key="3">
    <source>
        <dbReference type="EMBL" id="NKZ00052.1"/>
    </source>
</evidence>
<name>A0A7X6MEH8_9ACTN</name>
<feature type="repeat" description="WD" evidence="1">
    <location>
        <begin position="1"/>
        <end position="31"/>
    </location>
</feature>
<dbReference type="AlphaFoldDB" id="A0A7X6MEH8"/>
<sequence>MFSPDGDLLVAHTLQDELSVWDWREGREVARPSATLDRLAGFGFLPEGCGIAAVAMEPRPRPGNEYPAPVGQGFDLVSGTVTGYGNGGSTSGTPAERPPAVNTIDSDGETPVFLDERRLALRNPAGSSDWSITAWDVRTGERLHTVRPVADGVFAPIRGTDEVVAVKTEEPGVRLLDPETWESVGTL</sequence>
<dbReference type="InterPro" id="IPR011047">
    <property type="entry name" value="Quinoprotein_ADH-like_sf"/>
</dbReference>
<keyword evidence="4" id="KW-1185">Reference proteome</keyword>
<proteinExistence type="predicted"/>
<evidence type="ECO:0000256" key="2">
    <source>
        <dbReference type="SAM" id="MobiDB-lite"/>
    </source>
</evidence>
<keyword evidence="1" id="KW-0853">WD repeat</keyword>
<organism evidence="3 4">
    <name type="scientific">Nocardiopsis alborubida</name>
    <dbReference type="NCBI Taxonomy" id="146802"/>
    <lineage>
        <taxon>Bacteria</taxon>
        <taxon>Bacillati</taxon>
        <taxon>Actinomycetota</taxon>
        <taxon>Actinomycetes</taxon>
        <taxon>Streptosporangiales</taxon>
        <taxon>Nocardiopsidaceae</taxon>
        <taxon>Nocardiopsis</taxon>
    </lineage>
</organism>
<dbReference type="InterPro" id="IPR001680">
    <property type="entry name" value="WD40_rpt"/>
</dbReference>
<dbReference type="Proteomes" id="UP000553209">
    <property type="component" value="Unassembled WGS sequence"/>
</dbReference>
<evidence type="ECO:0000313" key="4">
    <source>
        <dbReference type="Proteomes" id="UP000553209"/>
    </source>
</evidence>
<dbReference type="EMBL" id="JAAXPG010000020">
    <property type="protein sequence ID" value="NKZ00052.1"/>
    <property type="molecule type" value="Genomic_DNA"/>
</dbReference>
<dbReference type="RefSeq" id="WP_061080194.1">
    <property type="nucleotide sequence ID" value="NZ_JAAXPG010000020.1"/>
</dbReference>
<dbReference type="InterPro" id="IPR015943">
    <property type="entry name" value="WD40/YVTN_repeat-like_dom_sf"/>
</dbReference>
<gene>
    <name evidence="3" type="ORF">HGB44_20615</name>
</gene>
<feature type="region of interest" description="Disordered" evidence="2">
    <location>
        <begin position="80"/>
        <end position="109"/>
    </location>
</feature>
<reference evidence="3 4" key="1">
    <citation type="submission" date="2020-04" db="EMBL/GenBank/DDBJ databases">
        <title>MicrobeNet Type strains.</title>
        <authorList>
            <person name="Nicholson A.C."/>
        </authorList>
    </citation>
    <scope>NUCLEOTIDE SEQUENCE [LARGE SCALE GENOMIC DNA]</scope>
    <source>
        <strain evidence="3 4">ATCC 23612</strain>
    </source>
</reference>
<evidence type="ECO:0008006" key="5">
    <source>
        <dbReference type="Google" id="ProtNLM"/>
    </source>
</evidence>